<evidence type="ECO:0000313" key="6">
    <source>
        <dbReference type="Proteomes" id="UP000054683"/>
    </source>
</evidence>
<evidence type="ECO:0000256" key="2">
    <source>
        <dbReference type="ARBA" id="ARBA00022829"/>
    </source>
</evidence>
<dbReference type="SMART" id="SM00470">
    <property type="entry name" value="ParB"/>
    <property type="match status" value="1"/>
</dbReference>
<dbReference type="Pfam" id="PF02195">
    <property type="entry name" value="ParB_N"/>
    <property type="match status" value="1"/>
</dbReference>
<reference evidence="5 6" key="1">
    <citation type="submission" date="2016-01" db="EMBL/GenBank/DDBJ databases">
        <authorList>
            <person name="Oliw E.H."/>
        </authorList>
    </citation>
    <scope>NUCLEOTIDE SEQUENCE [LARGE SCALE GENOMIC DNA]</scope>
    <source>
        <strain evidence="5">LMG 27134</strain>
    </source>
</reference>
<gene>
    <name evidence="5" type="ORF">AWB69_08235</name>
</gene>
<dbReference type="RefSeq" id="WP_063978014.1">
    <property type="nucleotide sequence ID" value="NZ_FCOK02000098.1"/>
</dbReference>
<feature type="domain" description="ParB-like N-terminal" evidence="4">
    <location>
        <begin position="67"/>
        <end position="156"/>
    </location>
</feature>
<keyword evidence="2" id="KW-0159">Chromosome partition</keyword>
<dbReference type="NCBIfam" id="TIGR00180">
    <property type="entry name" value="parB_part"/>
    <property type="match status" value="1"/>
</dbReference>
<keyword evidence="3" id="KW-0175">Coiled coil</keyword>
<feature type="coiled-coil region" evidence="3">
    <location>
        <begin position="39"/>
        <end position="66"/>
    </location>
</feature>
<evidence type="ECO:0000256" key="1">
    <source>
        <dbReference type="ARBA" id="ARBA00006295"/>
    </source>
</evidence>
<accession>A0A158JLI2</accession>
<dbReference type="InterPro" id="IPR036086">
    <property type="entry name" value="ParB/Sulfiredoxin_sf"/>
</dbReference>
<dbReference type="Proteomes" id="UP000054683">
    <property type="component" value="Unassembled WGS sequence"/>
</dbReference>
<dbReference type="Gene3D" id="3.90.1530.10">
    <property type="entry name" value="Conserved hypothetical protein from pyrococcus furiosus pfu- 392566-001, ParB domain"/>
    <property type="match status" value="1"/>
</dbReference>
<dbReference type="PANTHER" id="PTHR33375">
    <property type="entry name" value="CHROMOSOME-PARTITIONING PROTEIN PARB-RELATED"/>
    <property type="match status" value="1"/>
</dbReference>
<dbReference type="PANTHER" id="PTHR33375:SF1">
    <property type="entry name" value="CHROMOSOME-PARTITIONING PROTEIN PARB-RELATED"/>
    <property type="match status" value="1"/>
</dbReference>
<dbReference type="EMBL" id="FCOK02000098">
    <property type="protein sequence ID" value="SAL69608.1"/>
    <property type="molecule type" value="Genomic_DNA"/>
</dbReference>
<sequence length="324" mass="36209">MATMKNFASKAAGIKLTSEEVAAAGSRPVGSPRTAPGQLMHLQATAEQQHDEIERLKRALAERTAEEEVDLDLIDEVEGRRRKLSPEEYAELKANLERNPLITPVVLRRRPNGRRELVAGHNRTAIYRELGRPRIRAVTQDIADEDVSKFAFFSNLLAPSLSDFEKYWNFLQLQTETGLDHAALAEIAGISRVHVTRIMRYDALPEKAKEILFRRPERLGSTAAQALSQIAESGRSEEVIAAIEKLVNDETMTQEQAVSMARAKRPTTAAPEKLFVKSGKRHICEISVRKGVVGVQFKGEDAESASDWAQRIREFIADQITSKE</sequence>
<dbReference type="InterPro" id="IPR004437">
    <property type="entry name" value="ParB/RepB/Spo0J"/>
</dbReference>
<evidence type="ECO:0000256" key="3">
    <source>
        <dbReference type="SAM" id="Coils"/>
    </source>
</evidence>
<evidence type="ECO:0000313" key="5">
    <source>
        <dbReference type="EMBL" id="SAL69608.1"/>
    </source>
</evidence>
<comment type="similarity">
    <text evidence="1">Belongs to the ParB family.</text>
</comment>
<dbReference type="SUPFAM" id="SSF109709">
    <property type="entry name" value="KorB DNA-binding domain-like"/>
    <property type="match status" value="1"/>
</dbReference>
<proteinExistence type="inferred from homology"/>
<dbReference type="GO" id="GO:0005694">
    <property type="term" value="C:chromosome"/>
    <property type="evidence" value="ECO:0007669"/>
    <property type="project" value="TreeGrafter"/>
</dbReference>
<dbReference type="GO" id="GO:0007059">
    <property type="term" value="P:chromosome segregation"/>
    <property type="evidence" value="ECO:0007669"/>
    <property type="project" value="TreeGrafter"/>
</dbReference>
<dbReference type="SUPFAM" id="SSF110849">
    <property type="entry name" value="ParB/Sulfiredoxin"/>
    <property type="match status" value="1"/>
</dbReference>
<dbReference type="InterPro" id="IPR050336">
    <property type="entry name" value="Chromosome_partition/occlusion"/>
</dbReference>
<protein>
    <submittedName>
        <fullName evidence="5">ParB, partition protein</fullName>
    </submittedName>
</protein>
<organism evidence="5 6">
    <name type="scientific">Caballeronia udeis</name>
    <dbReference type="NCBI Taxonomy" id="1232866"/>
    <lineage>
        <taxon>Bacteria</taxon>
        <taxon>Pseudomonadati</taxon>
        <taxon>Pseudomonadota</taxon>
        <taxon>Betaproteobacteria</taxon>
        <taxon>Burkholderiales</taxon>
        <taxon>Burkholderiaceae</taxon>
        <taxon>Caballeronia</taxon>
    </lineage>
</organism>
<dbReference type="Pfam" id="PF17762">
    <property type="entry name" value="HTH_ParB"/>
    <property type="match status" value="1"/>
</dbReference>
<name>A0A158JLI2_9BURK</name>
<evidence type="ECO:0000259" key="4">
    <source>
        <dbReference type="SMART" id="SM00470"/>
    </source>
</evidence>
<dbReference type="AlphaFoldDB" id="A0A158JLI2"/>
<dbReference type="GO" id="GO:0003677">
    <property type="term" value="F:DNA binding"/>
    <property type="evidence" value="ECO:0007669"/>
    <property type="project" value="InterPro"/>
</dbReference>
<dbReference type="InterPro" id="IPR041468">
    <property type="entry name" value="HTH_ParB/Spo0J"/>
</dbReference>
<dbReference type="Gene3D" id="1.10.10.2830">
    <property type="match status" value="1"/>
</dbReference>
<dbReference type="InterPro" id="IPR003115">
    <property type="entry name" value="ParB_N"/>
</dbReference>